<evidence type="ECO:0000313" key="7">
    <source>
        <dbReference type="EMBL" id="MBK1815985.1"/>
    </source>
</evidence>
<dbReference type="Gene3D" id="2.120.10.30">
    <property type="entry name" value="TolB, C-terminal domain"/>
    <property type="match status" value="1"/>
</dbReference>
<dbReference type="RefSeq" id="WP_200350945.1">
    <property type="nucleotide sequence ID" value="NZ_BAABHZ010000006.1"/>
</dbReference>
<dbReference type="PANTHER" id="PTHR33546:SF1">
    <property type="entry name" value="LARGE, MULTIFUNCTIONAL SECRETED PROTEIN"/>
    <property type="match status" value="1"/>
</dbReference>
<dbReference type="GO" id="GO:0009055">
    <property type="term" value="F:electron transfer activity"/>
    <property type="evidence" value="ECO:0007669"/>
    <property type="project" value="InterPro"/>
</dbReference>
<dbReference type="AlphaFoldDB" id="A0A934R5T8"/>
<dbReference type="GO" id="GO:0046872">
    <property type="term" value="F:metal ion binding"/>
    <property type="evidence" value="ECO:0007669"/>
    <property type="project" value="UniProtKB-KW"/>
</dbReference>
<dbReference type="GO" id="GO:0020037">
    <property type="term" value="F:heme binding"/>
    <property type="evidence" value="ECO:0007669"/>
    <property type="project" value="InterPro"/>
</dbReference>
<name>A0A934R5T8_9BACT</name>
<accession>A0A934R5T8</accession>
<organism evidence="7 8">
    <name type="scientific">Luteolibacter yonseiensis</name>
    <dbReference type="NCBI Taxonomy" id="1144680"/>
    <lineage>
        <taxon>Bacteria</taxon>
        <taxon>Pseudomonadati</taxon>
        <taxon>Verrucomicrobiota</taxon>
        <taxon>Verrucomicrobiia</taxon>
        <taxon>Verrucomicrobiales</taxon>
        <taxon>Verrucomicrobiaceae</taxon>
        <taxon>Luteolibacter</taxon>
    </lineage>
</organism>
<evidence type="ECO:0000256" key="4">
    <source>
        <dbReference type="PROSITE-ProRule" id="PRU00433"/>
    </source>
</evidence>
<dbReference type="InterPro" id="IPR036909">
    <property type="entry name" value="Cyt_c-like_dom_sf"/>
</dbReference>
<dbReference type="PROSITE" id="PS51007">
    <property type="entry name" value="CYTC"/>
    <property type="match status" value="1"/>
</dbReference>
<feature type="domain" description="Cytochrome c" evidence="6">
    <location>
        <begin position="761"/>
        <end position="858"/>
    </location>
</feature>
<dbReference type="Gene3D" id="1.10.760.10">
    <property type="entry name" value="Cytochrome c-like domain"/>
    <property type="match status" value="1"/>
</dbReference>
<keyword evidence="1 4" id="KW-0349">Heme</keyword>
<reference evidence="7" key="1">
    <citation type="submission" date="2021-01" db="EMBL/GenBank/DDBJ databases">
        <title>Modified the classification status of verrucomicrobia.</title>
        <authorList>
            <person name="Feng X."/>
        </authorList>
    </citation>
    <scope>NUCLEOTIDE SEQUENCE</scope>
    <source>
        <strain evidence="7">JCM 18052</strain>
    </source>
</reference>
<dbReference type="EMBL" id="JAENIK010000011">
    <property type="protein sequence ID" value="MBK1815985.1"/>
    <property type="molecule type" value="Genomic_DNA"/>
</dbReference>
<evidence type="ECO:0000313" key="8">
    <source>
        <dbReference type="Proteomes" id="UP000600139"/>
    </source>
</evidence>
<dbReference type="InterPro" id="IPR011042">
    <property type="entry name" value="6-blade_b-propeller_TolB-like"/>
</dbReference>
<evidence type="ECO:0000256" key="3">
    <source>
        <dbReference type="ARBA" id="ARBA00023004"/>
    </source>
</evidence>
<gene>
    <name evidence="7" type="ORF">JIN84_10170</name>
</gene>
<keyword evidence="3 4" id="KW-0408">Iron</keyword>
<evidence type="ECO:0000256" key="2">
    <source>
        <dbReference type="ARBA" id="ARBA00022723"/>
    </source>
</evidence>
<keyword evidence="2 4" id="KW-0479">Metal-binding</keyword>
<comment type="caution">
    <text evidence="7">The sequence shown here is derived from an EMBL/GenBank/DDBJ whole genome shotgun (WGS) entry which is preliminary data.</text>
</comment>
<feature type="region of interest" description="Disordered" evidence="5">
    <location>
        <begin position="94"/>
        <end position="120"/>
    </location>
</feature>
<keyword evidence="8" id="KW-1185">Reference proteome</keyword>
<sequence length="858" mass="92828">MLEKTNGVWSRVCAVLLAVVSTAVGAGPFFDPSLPLYCSPIRTEENGVVARGLLIRLGAREWVAFDQDLLRPVLWFAPPAATPPLSLETMSQASWDEPTRRGTVNPPEPTGKGTSLAPALPGVGRTVEEVMTDPRPVYGDDAGRGGLEESGRRFLGYRLAGEQAVISYESNGVVIEEWFEKSGDGLIRHLAAGPGPELVFLVAGGNFTVKPTAQEASSGKLHVASNHAGLTFKAEEGKLIARLAAGKSGRRVSYVYGSKRIAAPAGTPPVPTASTGRWLKPVETRFRKEAGSGPGWALDRLPLPTENPWKRRVRPADIAFLSPDAAVMVTFEGDVWRLGLGGDRARWTRIAGGLSEPLSIGQVGGVVQVFTRNGIVRLKDLNGDGETDFYENHSSLIHQTVGSRGYPLDMEVDQTGRTWASIGGIMTDDRSITGKIPDNPHSGAILEISPDGRKLDVVSTRAREPFFARDPVTGHIVMSEQQGHWVPSSGSFPVMPGSHFGYGGGKRKVSPPAVWIPHDQDNSSSSPLWLRGTGFRAWEGGVMQLSYGTGRLFLVRHAGTWPSVEGAVIPLDIDTEIPLLHGNVHPTDGSIWFAGFRIYDSQVRELEGLARLRATEGPFSEPINAFAVKEGVILKFNGELDEVSPELARAKEWQYRRSGGYGSPRLKRDGSEGVDPVATGGTFLSKDRKSVFVHIPGLKPTMQLELSHGFQVKGLKSAMRPVYFTVTAPPAADWTKLGFEPPALDDSLATVRDAPKDETPPSAGRGRELATRYGCLACHSVEETNGGHSGPTWKKLYGSERRFTDGTRRTADDAYLRDAILEPAKNIVEGYALGMGSYSGVLSEPELESILLWIKELK</sequence>
<dbReference type="SUPFAM" id="SSF63829">
    <property type="entry name" value="Calcium-dependent phosphotriesterase"/>
    <property type="match status" value="1"/>
</dbReference>
<protein>
    <recommendedName>
        <fullName evidence="6">Cytochrome c domain-containing protein</fullName>
    </recommendedName>
</protein>
<dbReference type="InterPro" id="IPR009056">
    <property type="entry name" value="Cyt_c-like_dom"/>
</dbReference>
<proteinExistence type="predicted"/>
<evidence type="ECO:0000256" key="5">
    <source>
        <dbReference type="SAM" id="MobiDB-lite"/>
    </source>
</evidence>
<evidence type="ECO:0000259" key="6">
    <source>
        <dbReference type="PROSITE" id="PS51007"/>
    </source>
</evidence>
<evidence type="ECO:0000256" key="1">
    <source>
        <dbReference type="ARBA" id="ARBA00022617"/>
    </source>
</evidence>
<dbReference type="PANTHER" id="PTHR33546">
    <property type="entry name" value="LARGE, MULTIFUNCTIONAL SECRETED PROTEIN-RELATED"/>
    <property type="match status" value="1"/>
</dbReference>
<dbReference type="Proteomes" id="UP000600139">
    <property type="component" value="Unassembled WGS sequence"/>
</dbReference>
<dbReference type="SUPFAM" id="SSF46626">
    <property type="entry name" value="Cytochrome c"/>
    <property type="match status" value="1"/>
</dbReference>